<evidence type="ECO:0000256" key="1">
    <source>
        <dbReference type="SAM" id="MobiDB-lite"/>
    </source>
</evidence>
<dbReference type="EMBL" id="JARJCM010000227">
    <property type="protein sequence ID" value="KAJ7021634.1"/>
    <property type="molecule type" value="Genomic_DNA"/>
</dbReference>
<name>A0AAD6S5K2_9AGAR</name>
<reference evidence="2" key="1">
    <citation type="submission" date="2023-03" db="EMBL/GenBank/DDBJ databases">
        <title>Massive genome expansion in bonnet fungi (Mycena s.s.) driven by repeated elements and novel gene families across ecological guilds.</title>
        <authorList>
            <consortium name="Lawrence Berkeley National Laboratory"/>
            <person name="Harder C.B."/>
            <person name="Miyauchi S."/>
            <person name="Viragh M."/>
            <person name="Kuo A."/>
            <person name="Thoen E."/>
            <person name="Andreopoulos B."/>
            <person name="Lu D."/>
            <person name="Skrede I."/>
            <person name="Drula E."/>
            <person name="Henrissat B."/>
            <person name="Morin E."/>
            <person name="Kohler A."/>
            <person name="Barry K."/>
            <person name="LaButti K."/>
            <person name="Morin E."/>
            <person name="Salamov A."/>
            <person name="Lipzen A."/>
            <person name="Mereny Z."/>
            <person name="Hegedus B."/>
            <person name="Baldrian P."/>
            <person name="Stursova M."/>
            <person name="Weitz H."/>
            <person name="Taylor A."/>
            <person name="Grigoriev I.V."/>
            <person name="Nagy L.G."/>
            <person name="Martin F."/>
            <person name="Kauserud H."/>
        </authorList>
    </citation>
    <scope>NUCLEOTIDE SEQUENCE</scope>
    <source>
        <strain evidence="2">CBHHK200</strain>
    </source>
</reference>
<organism evidence="2 3">
    <name type="scientific">Mycena alexandri</name>
    <dbReference type="NCBI Taxonomy" id="1745969"/>
    <lineage>
        <taxon>Eukaryota</taxon>
        <taxon>Fungi</taxon>
        <taxon>Dikarya</taxon>
        <taxon>Basidiomycota</taxon>
        <taxon>Agaricomycotina</taxon>
        <taxon>Agaricomycetes</taxon>
        <taxon>Agaricomycetidae</taxon>
        <taxon>Agaricales</taxon>
        <taxon>Marasmiineae</taxon>
        <taxon>Mycenaceae</taxon>
        <taxon>Mycena</taxon>
    </lineage>
</organism>
<comment type="caution">
    <text evidence="2">The sequence shown here is derived from an EMBL/GenBank/DDBJ whole genome shotgun (WGS) entry which is preliminary data.</text>
</comment>
<proteinExistence type="predicted"/>
<dbReference type="Proteomes" id="UP001218188">
    <property type="component" value="Unassembled WGS sequence"/>
</dbReference>
<accession>A0AAD6S5K2</accession>
<gene>
    <name evidence="2" type="ORF">C8F04DRAFT_1273486</name>
</gene>
<protein>
    <submittedName>
        <fullName evidence="2">Uncharacterized protein</fullName>
    </submittedName>
</protein>
<evidence type="ECO:0000313" key="3">
    <source>
        <dbReference type="Proteomes" id="UP001218188"/>
    </source>
</evidence>
<evidence type="ECO:0000313" key="2">
    <source>
        <dbReference type="EMBL" id="KAJ7021634.1"/>
    </source>
</evidence>
<sequence length="267" mass="30338">MTAVYNRSKNGPPLNNLPQCCIKRRRGIPMSRKKVSQPSTQPEVGEISRSTPPDNTGVIFVEDECEDIVVPYFDSDPVGPQDKLLAEIFLPVKARYLGRKLFDEPYHLSGRPTASWLYSGWVAKRVWYVKPDELYQDKVFVLETYEIVARAQTRSDSTGDPHAQVIARAIAAFQYNNQQRVEKGCNFLTPCIAMDDKRPTFHLVLTLALSTALSGVETVRMEDLKYRKLAFERFLAFENLARSHWKAILEGSADVWSNQGYNARCVS</sequence>
<dbReference type="AlphaFoldDB" id="A0AAD6S5K2"/>
<feature type="compositionally biased region" description="Polar residues" evidence="1">
    <location>
        <begin position="36"/>
        <end position="52"/>
    </location>
</feature>
<keyword evidence="3" id="KW-1185">Reference proteome</keyword>
<feature type="region of interest" description="Disordered" evidence="1">
    <location>
        <begin position="29"/>
        <end position="52"/>
    </location>
</feature>